<proteinExistence type="predicted"/>
<dbReference type="AlphaFoldDB" id="A0A818VG43"/>
<name>A0A818VG43_9BILA</name>
<organism evidence="1 2">
    <name type="scientific">Rotaria sordida</name>
    <dbReference type="NCBI Taxonomy" id="392033"/>
    <lineage>
        <taxon>Eukaryota</taxon>
        <taxon>Metazoa</taxon>
        <taxon>Spiralia</taxon>
        <taxon>Gnathifera</taxon>
        <taxon>Rotifera</taxon>
        <taxon>Eurotatoria</taxon>
        <taxon>Bdelloidea</taxon>
        <taxon>Philodinida</taxon>
        <taxon>Philodinidae</taxon>
        <taxon>Rotaria</taxon>
    </lineage>
</organism>
<gene>
    <name evidence="1" type="ORF">JBS370_LOCUS10237</name>
</gene>
<sequence length="102" mass="11306">MIPPNLLVNPGAESGSLADWTQTTSSHAIVDSNEAFNSGFKPYSGSYCFTGEYGPGSPSRLVQNVQLLNECSNQDNYDQCWKNKLHLYSLKISTLEIFELII</sequence>
<reference evidence="1" key="1">
    <citation type="submission" date="2021-02" db="EMBL/GenBank/DDBJ databases">
        <authorList>
            <person name="Nowell W R."/>
        </authorList>
    </citation>
    <scope>NUCLEOTIDE SEQUENCE</scope>
</reference>
<dbReference type="Proteomes" id="UP000663836">
    <property type="component" value="Unassembled WGS sequence"/>
</dbReference>
<protein>
    <submittedName>
        <fullName evidence="1">Uncharacterized protein</fullName>
    </submittedName>
</protein>
<accession>A0A818VG43</accession>
<comment type="caution">
    <text evidence="1">The sequence shown here is derived from an EMBL/GenBank/DDBJ whole genome shotgun (WGS) entry which is preliminary data.</text>
</comment>
<evidence type="ECO:0000313" key="1">
    <source>
        <dbReference type="EMBL" id="CAF3712340.1"/>
    </source>
</evidence>
<dbReference type="Gene3D" id="2.60.120.260">
    <property type="entry name" value="Galactose-binding domain-like"/>
    <property type="match status" value="1"/>
</dbReference>
<evidence type="ECO:0000313" key="2">
    <source>
        <dbReference type="Proteomes" id="UP000663836"/>
    </source>
</evidence>
<dbReference type="EMBL" id="CAJOBD010000732">
    <property type="protein sequence ID" value="CAF3712340.1"/>
    <property type="molecule type" value="Genomic_DNA"/>
</dbReference>